<dbReference type="InterPro" id="IPR016169">
    <property type="entry name" value="FAD-bd_PCMH_sub2"/>
</dbReference>
<comment type="similarity">
    <text evidence="2">Belongs to the oxygen-dependent FAD-linked oxidoreductase family.</text>
</comment>
<name>A0ABV9Y890_9PSEU</name>
<evidence type="ECO:0000313" key="7">
    <source>
        <dbReference type="EMBL" id="MFC5058356.1"/>
    </source>
</evidence>
<dbReference type="InterPro" id="IPR006094">
    <property type="entry name" value="Oxid_FAD_bind_N"/>
</dbReference>
<dbReference type="InterPro" id="IPR036318">
    <property type="entry name" value="FAD-bd_PCMH-like_sf"/>
</dbReference>
<dbReference type="Pfam" id="PF09265">
    <property type="entry name" value="Cytokin-bind"/>
    <property type="match status" value="1"/>
</dbReference>
<keyword evidence="4" id="KW-0274">FAD</keyword>
<dbReference type="PROSITE" id="PS51387">
    <property type="entry name" value="FAD_PCMH"/>
    <property type="match status" value="1"/>
</dbReference>
<evidence type="ECO:0000259" key="6">
    <source>
        <dbReference type="PROSITE" id="PS51387"/>
    </source>
</evidence>
<evidence type="ECO:0000256" key="1">
    <source>
        <dbReference type="ARBA" id="ARBA00001974"/>
    </source>
</evidence>
<evidence type="ECO:0000256" key="4">
    <source>
        <dbReference type="ARBA" id="ARBA00022827"/>
    </source>
</evidence>
<dbReference type="PANTHER" id="PTHR13878">
    <property type="entry name" value="GULONOLACTONE OXIDASE"/>
    <property type="match status" value="1"/>
</dbReference>
<evidence type="ECO:0000256" key="3">
    <source>
        <dbReference type="ARBA" id="ARBA00022630"/>
    </source>
</evidence>
<dbReference type="InterPro" id="IPR016166">
    <property type="entry name" value="FAD-bd_PCMH"/>
</dbReference>
<protein>
    <submittedName>
        <fullName evidence="7">FAD-binding protein</fullName>
    </submittedName>
</protein>
<dbReference type="Proteomes" id="UP001595833">
    <property type="component" value="Unassembled WGS sequence"/>
</dbReference>
<dbReference type="SUPFAM" id="SSF56176">
    <property type="entry name" value="FAD-binding/transporter-associated domain-like"/>
    <property type="match status" value="1"/>
</dbReference>
<keyword evidence="3" id="KW-0285">Flavoprotein</keyword>
<dbReference type="InterPro" id="IPR016170">
    <property type="entry name" value="Cytok_DH_C_sf"/>
</dbReference>
<dbReference type="InterPro" id="IPR016164">
    <property type="entry name" value="FAD-linked_Oxase-like_C"/>
</dbReference>
<dbReference type="InterPro" id="IPR050432">
    <property type="entry name" value="FAD-linked_Oxidoreductases_BP"/>
</dbReference>
<feature type="domain" description="FAD-binding PCMH-type" evidence="6">
    <location>
        <begin position="29"/>
        <end position="199"/>
    </location>
</feature>
<proteinExistence type="inferred from homology"/>
<dbReference type="InterPro" id="IPR015345">
    <property type="entry name" value="Cytokinin_DH_FAD/cytokin-bd"/>
</dbReference>
<dbReference type="Gene3D" id="3.30.465.10">
    <property type="match status" value="1"/>
</dbReference>
<dbReference type="PANTHER" id="PTHR13878:SF53">
    <property type="entry name" value="CYTOKININ DEHYDROGENASE 6"/>
    <property type="match status" value="1"/>
</dbReference>
<dbReference type="SUPFAM" id="SSF55103">
    <property type="entry name" value="FAD-linked oxidases, C-terminal domain"/>
    <property type="match status" value="1"/>
</dbReference>
<sequence length="409" mass="44331">MAFPIPSGTFSDEEDVLAWATDDFGRTTTLPRPLGVVRPDSVDDISTLLRFAGEHDIPVVPRAEGHSTAGQAQAPDGIVLDLRGFNTVHHIAGDRVMVEAGARWSQVLEATLPLGTTPPVLTDYMDLSVGGTLSVGGISGATHRHGLQTDNVVELDAVTPAGAVVTCSPEANPGLFDALRAGRGRQGVITRATLRLVPAHTHARRFRLHYDDLGTFLTDQRTLMTEGRFHHLQGQAKPEPDGTWTHRIDAVAYFTPPTTPEQQRLLAGLVDHRDTLEISDSTYHGFQNRMATDVKLLRTLGLWQGPHPWLNLLLPDHAAEQVLTEALATLTPAGIGQAGVVLIYPVPRSRIHTPQFRLPDTPIAFLFSVLRSTPPHDTPALQTALESNHHLRQQTTAAGGTVYLGDIHA</sequence>
<evidence type="ECO:0000256" key="2">
    <source>
        <dbReference type="ARBA" id="ARBA00005466"/>
    </source>
</evidence>
<gene>
    <name evidence="7" type="ORF">ACFPFM_31980</name>
</gene>
<dbReference type="RefSeq" id="WP_344043388.1">
    <property type="nucleotide sequence ID" value="NZ_BAAAKE010000044.1"/>
</dbReference>
<dbReference type="Pfam" id="PF01565">
    <property type="entry name" value="FAD_binding_4"/>
    <property type="match status" value="1"/>
</dbReference>
<evidence type="ECO:0000256" key="5">
    <source>
        <dbReference type="ARBA" id="ARBA00023002"/>
    </source>
</evidence>
<keyword evidence="5" id="KW-0560">Oxidoreductase</keyword>
<keyword evidence="8" id="KW-1185">Reference proteome</keyword>
<reference evidence="8" key="1">
    <citation type="journal article" date="2019" name="Int. J. Syst. Evol. Microbiol.">
        <title>The Global Catalogue of Microorganisms (GCM) 10K type strain sequencing project: providing services to taxonomists for standard genome sequencing and annotation.</title>
        <authorList>
            <consortium name="The Broad Institute Genomics Platform"/>
            <consortium name="The Broad Institute Genome Sequencing Center for Infectious Disease"/>
            <person name="Wu L."/>
            <person name="Ma J."/>
        </authorList>
    </citation>
    <scope>NUCLEOTIDE SEQUENCE [LARGE SCALE GENOMIC DNA]</scope>
    <source>
        <strain evidence="8">KCTC 12848</strain>
    </source>
</reference>
<comment type="cofactor">
    <cofactor evidence="1">
        <name>FAD</name>
        <dbReference type="ChEBI" id="CHEBI:57692"/>
    </cofactor>
</comment>
<accession>A0ABV9Y890</accession>
<comment type="caution">
    <text evidence="7">The sequence shown here is derived from an EMBL/GenBank/DDBJ whole genome shotgun (WGS) entry which is preliminary data.</text>
</comment>
<dbReference type="InterPro" id="IPR016167">
    <property type="entry name" value="FAD-bd_PCMH_sub1"/>
</dbReference>
<dbReference type="Gene3D" id="3.30.43.10">
    <property type="entry name" value="Uridine Diphospho-n-acetylenolpyruvylglucosamine Reductase, domain 2"/>
    <property type="match status" value="1"/>
</dbReference>
<dbReference type="EMBL" id="JBHSJB010000031">
    <property type="protein sequence ID" value="MFC5058356.1"/>
    <property type="molecule type" value="Genomic_DNA"/>
</dbReference>
<evidence type="ECO:0000313" key="8">
    <source>
        <dbReference type="Proteomes" id="UP001595833"/>
    </source>
</evidence>
<organism evidence="7 8">
    <name type="scientific">Saccharothrix xinjiangensis</name>
    <dbReference type="NCBI Taxonomy" id="204798"/>
    <lineage>
        <taxon>Bacteria</taxon>
        <taxon>Bacillati</taxon>
        <taxon>Actinomycetota</taxon>
        <taxon>Actinomycetes</taxon>
        <taxon>Pseudonocardiales</taxon>
        <taxon>Pseudonocardiaceae</taxon>
        <taxon>Saccharothrix</taxon>
    </lineage>
</organism>
<dbReference type="Gene3D" id="3.40.462.10">
    <property type="entry name" value="FAD-linked oxidases, C-terminal domain"/>
    <property type="match status" value="1"/>
</dbReference>